<accession>A0A1H3IAT6</accession>
<evidence type="ECO:0000313" key="2">
    <source>
        <dbReference type="Proteomes" id="UP000199170"/>
    </source>
</evidence>
<name>A0A1H3IAT6_9EURY</name>
<gene>
    <name evidence="1" type="ORF">SAMN04487946_10989</name>
</gene>
<protein>
    <submittedName>
        <fullName evidence="1">Uncharacterized protein</fullName>
    </submittedName>
</protein>
<sequence>MSGLFQALLGQAAELPQPRLNKRKQAFCLIDVDSVRRYVPLFVDDRSVIPIHLAVRSESICPDLSQRLGEVFSFLNHWLKIAFVVDPALSANHTK</sequence>
<proteinExistence type="predicted"/>
<evidence type="ECO:0000313" key="1">
    <source>
        <dbReference type="EMBL" id="SDY24622.1"/>
    </source>
</evidence>
<dbReference type="Proteomes" id="UP000199170">
    <property type="component" value="Unassembled WGS sequence"/>
</dbReference>
<organism evidence="1 2">
    <name type="scientific">Halobellus clavatus</name>
    <dbReference type="NCBI Taxonomy" id="660517"/>
    <lineage>
        <taxon>Archaea</taxon>
        <taxon>Methanobacteriati</taxon>
        <taxon>Methanobacteriota</taxon>
        <taxon>Stenosarchaea group</taxon>
        <taxon>Halobacteria</taxon>
        <taxon>Halobacteriales</taxon>
        <taxon>Haloferacaceae</taxon>
        <taxon>Halobellus</taxon>
    </lineage>
</organism>
<reference evidence="2" key="1">
    <citation type="submission" date="2016-10" db="EMBL/GenBank/DDBJ databases">
        <authorList>
            <person name="Varghese N."/>
            <person name="Submissions S."/>
        </authorList>
    </citation>
    <scope>NUCLEOTIDE SEQUENCE [LARGE SCALE GENOMIC DNA]</scope>
    <source>
        <strain evidence="2">CGMCC 1.10118</strain>
    </source>
</reference>
<dbReference type="EMBL" id="FNPB01000009">
    <property type="protein sequence ID" value="SDY24622.1"/>
    <property type="molecule type" value="Genomic_DNA"/>
</dbReference>
<dbReference type="AlphaFoldDB" id="A0A1H3IAT6"/>
<keyword evidence="2" id="KW-1185">Reference proteome</keyword>